<proteinExistence type="predicted"/>
<dbReference type="AlphaFoldDB" id="A0A0B6ZZM9"/>
<gene>
    <name evidence="2" type="primary">ORF85668</name>
</gene>
<accession>A0A0B6ZZM9</accession>
<keyword evidence="1" id="KW-0732">Signal</keyword>
<dbReference type="EMBL" id="HACG01026325">
    <property type="protein sequence ID" value="CEK73190.1"/>
    <property type="molecule type" value="Transcribed_RNA"/>
</dbReference>
<sequence>MSMLWFIITFFLQLATSSMMLQPPNKLQHCGHDQEMHSGLPPQQIATIYQPLLCFIFWRYVIHKLQDEIVLCSTACQPSYMHCLSYSYDKRPVPI</sequence>
<name>A0A0B6ZZM9_9EUPU</name>
<organism evidence="2">
    <name type="scientific">Arion vulgaris</name>
    <dbReference type="NCBI Taxonomy" id="1028688"/>
    <lineage>
        <taxon>Eukaryota</taxon>
        <taxon>Metazoa</taxon>
        <taxon>Spiralia</taxon>
        <taxon>Lophotrochozoa</taxon>
        <taxon>Mollusca</taxon>
        <taxon>Gastropoda</taxon>
        <taxon>Heterobranchia</taxon>
        <taxon>Euthyneura</taxon>
        <taxon>Panpulmonata</taxon>
        <taxon>Eupulmonata</taxon>
        <taxon>Stylommatophora</taxon>
        <taxon>Helicina</taxon>
        <taxon>Arionoidea</taxon>
        <taxon>Arionidae</taxon>
        <taxon>Arion</taxon>
    </lineage>
</organism>
<feature type="signal peptide" evidence="1">
    <location>
        <begin position="1"/>
        <end position="17"/>
    </location>
</feature>
<evidence type="ECO:0000313" key="2">
    <source>
        <dbReference type="EMBL" id="CEK73190.1"/>
    </source>
</evidence>
<feature type="chain" id="PRO_5002111398" description="Secreted protein" evidence="1">
    <location>
        <begin position="18"/>
        <end position="95"/>
    </location>
</feature>
<reference evidence="2" key="1">
    <citation type="submission" date="2014-12" db="EMBL/GenBank/DDBJ databases">
        <title>Insight into the proteome of Arion vulgaris.</title>
        <authorList>
            <person name="Aradska J."/>
            <person name="Bulat T."/>
            <person name="Smidak R."/>
            <person name="Sarate P."/>
            <person name="Gangsoo J."/>
            <person name="Sialana F."/>
            <person name="Bilban M."/>
            <person name="Lubec G."/>
        </authorList>
    </citation>
    <scope>NUCLEOTIDE SEQUENCE</scope>
    <source>
        <tissue evidence="2">Skin</tissue>
    </source>
</reference>
<evidence type="ECO:0008006" key="3">
    <source>
        <dbReference type="Google" id="ProtNLM"/>
    </source>
</evidence>
<evidence type="ECO:0000256" key="1">
    <source>
        <dbReference type="SAM" id="SignalP"/>
    </source>
</evidence>
<protein>
    <recommendedName>
        <fullName evidence="3">Secreted protein</fullName>
    </recommendedName>
</protein>